<evidence type="ECO:0000313" key="2">
    <source>
        <dbReference type="Proteomes" id="UP000239939"/>
    </source>
</evidence>
<dbReference type="Proteomes" id="UP000239939">
    <property type="component" value="Unassembled WGS sequence"/>
</dbReference>
<proteinExistence type="predicted"/>
<dbReference type="OrthoDB" id="5522400at2"/>
<organism evidence="1 2">
    <name type="scientific">Xanthomonas populi</name>
    <dbReference type="NCBI Taxonomy" id="53414"/>
    <lineage>
        <taxon>Bacteria</taxon>
        <taxon>Pseudomonadati</taxon>
        <taxon>Pseudomonadota</taxon>
        <taxon>Gammaproteobacteria</taxon>
        <taxon>Lysobacterales</taxon>
        <taxon>Lysobacteraceae</taxon>
        <taxon>Xanthomonas</taxon>
    </lineage>
</organism>
<comment type="caution">
    <text evidence="1">The sequence shown here is derived from an EMBL/GenBank/DDBJ whole genome shotgun (WGS) entry which is preliminary data.</text>
</comment>
<dbReference type="EMBL" id="MDEJ01000108">
    <property type="protein sequence ID" value="PPU91109.1"/>
    <property type="molecule type" value="Genomic_DNA"/>
</dbReference>
<reference evidence="2" key="1">
    <citation type="submission" date="2016-08" db="EMBL/GenBank/DDBJ databases">
        <authorList>
            <person name="Merda D."/>
            <person name="Briand M."/>
            <person name="Taghouti G."/>
            <person name="Carrere S."/>
            <person name="Gouzy J."/>
            <person name="Portier P."/>
            <person name="Jacques M.-A."/>
            <person name="Fischer-Le Saux M."/>
        </authorList>
    </citation>
    <scope>NUCLEOTIDE SEQUENCE [LARGE SCALE GENOMIC DNA]</scope>
    <source>
        <strain evidence="2">CFBP1817</strain>
    </source>
</reference>
<name>A0A2S7ELK4_9XANT</name>
<keyword evidence="2" id="KW-1185">Reference proteome</keyword>
<protein>
    <submittedName>
        <fullName evidence="1">Uncharacterized protein</fullName>
    </submittedName>
</protein>
<evidence type="ECO:0000313" key="1">
    <source>
        <dbReference type="EMBL" id="PPU91109.1"/>
    </source>
</evidence>
<dbReference type="AlphaFoldDB" id="A0A2S7ELK4"/>
<sequence>MRKVAAAIWNPSLAARWDMNAEVGDILGAVTKEIMDCSEAFNLVPKPVGWIPGWAYVAKTAIQITAYLAGLTKDRVYRTCVSAAALNWRSRIEMASAGI</sequence>
<accession>A0A2S7ELK4</accession>
<gene>
    <name evidence="1" type="ORF">XpopCFBP1817_15405</name>
</gene>